<evidence type="ECO:0000259" key="1">
    <source>
        <dbReference type="Pfam" id="PF01498"/>
    </source>
</evidence>
<evidence type="ECO:0008006" key="5">
    <source>
        <dbReference type="Google" id="ProtNLM"/>
    </source>
</evidence>
<dbReference type="PANTHER" id="PTHR23022:SF134">
    <property type="entry name" value="TRANSPOSABLE ELEMENT TC1 TRANSPOSASE"/>
    <property type="match status" value="1"/>
</dbReference>
<evidence type="ECO:0000259" key="2">
    <source>
        <dbReference type="Pfam" id="PF13358"/>
    </source>
</evidence>
<feature type="domain" description="Transposase Tc1-like" evidence="1">
    <location>
        <begin position="366"/>
        <end position="436"/>
    </location>
</feature>
<dbReference type="GO" id="GO:0006313">
    <property type="term" value="P:DNA transposition"/>
    <property type="evidence" value="ECO:0007669"/>
    <property type="project" value="InterPro"/>
</dbReference>
<organism evidence="3 4">
    <name type="scientific">Mucor plumbeus</name>
    <dbReference type="NCBI Taxonomy" id="97098"/>
    <lineage>
        <taxon>Eukaryota</taxon>
        <taxon>Fungi</taxon>
        <taxon>Fungi incertae sedis</taxon>
        <taxon>Mucoromycota</taxon>
        <taxon>Mucoromycotina</taxon>
        <taxon>Mucoromycetes</taxon>
        <taxon>Mucorales</taxon>
        <taxon>Mucorineae</taxon>
        <taxon>Mucoraceae</taxon>
        <taxon>Mucor</taxon>
    </lineage>
</organism>
<evidence type="ECO:0000313" key="3">
    <source>
        <dbReference type="EMBL" id="KAG2200888.1"/>
    </source>
</evidence>
<name>A0A8H7V2F9_9FUNG</name>
<sequence>MHYAKWSELASNVEEIIVGHITLNFDDGKKDHFADEIMKMKRDLVRSNMMAADSVDPIIEVNVKVQRVERRPGAIIRKATVERFGKKDCGDRNLSKVSRPWLIQGTDERYSIMVAGSLHHFFGSTIINAFMSQNINRAMIRCRTSSQRLSRTVIDGGIIVEDQNPVNDERFNLKLDFLLKLFVFQNWDVANIGHITIDIVTGDRVEFGRDLNDMKRCLINLNSLGPQDLIDPVIIEEEVVVEERINNEKISVRNLNQAVLNMVDEEAAAVLNPVISTTAATANPVEVNRPIRGKDPTGSKQDVKKMKLGAIFYLKQLGFNQYDISTMIDIKRPTVQSIISRVNQTGTTLTGKSTGRPSAFDDYTQRHLERTIRRDPFQTLETITGQLRMMGKNVSRSTTRKWVSNLGFRYYTPAVKPKMNEEHKKNILEWAHLHKNWSSEQWRQVIWSDESRFRVSGNDGTPLVLRKEGERYESCHTLRSVKFGGGSLMVWSCFWAGGLGPLVFIDGNMNQESYIDVLSQYYIPWVLDLYKNEDKVFTFQEDNATCHTGAYAKWWKRSHSMNVMEKWPAQSPDLNPIEHVWSELARKLRRRENLIHNTEELRRELLLAWENIDVEFTAKLIESMPKICQAVIDSKGHKREDVQCLGGDCIGDRLKEDVQCLEDNKNFIDKTELDAIVEIDDDSMYEDSDYSQLVLNVGNEDDFGMKLDAVIMEVIKQFGIISTTTIIGNVLNQRDIKLY</sequence>
<evidence type="ECO:0000313" key="4">
    <source>
        <dbReference type="Proteomes" id="UP000650833"/>
    </source>
</evidence>
<dbReference type="InterPro" id="IPR009057">
    <property type="entry name" value="Homeodomain-like_sf"/>
</dbReference>
<dbReference type="EMBL" id="JAEPRC010000301">
    <property type="protein sequence ID" value="KAG2200888.1"/>
    <property type="molecule type" value="Genomic_DNA"/>
</dbReference>
<dbReference type="GO" id="GO:0015074">
    <property type="term" value="P:DNA integration"/>
    <property type="evidence" value="ECO:0007669"/>
    <property type="project" value="InterPro"/>
</dbReference>
<dbReference type="OrthoDB" id="2201802at2759"/>
<gene>
    <name evidence="3" type="ORF">INT46_001190</name>
</gene>
<dbReference type="Gene3D" id="3.30.420.10">
    <property type="entry name" value="Ribonuclease H-like superfamily/Ribonuclease H"/>
    <property type="match status" value="1"/>
</dbReference>
<dbReference type="InterPro" id="IPR002492">
    <property type="entry name" value="Transposase_Tc1-like"/>
</dbReference>
<dbReference type="GO" id="GO:0003677">
    <property type="term" value="F:DNA binding"/>
    <property type="evidence" value="ECO:0007669"/>
    <property type="project" value="InterPro"/>
</dbReference>
<protein>
    <recommendedName>
        <fullName evidence="5">Transposase</fullName>
    </recommendedName>
</protein>
<reference evidence="3" key="1">
    <citation type="submission" date="2020-12" db="EMBL/GenBank/DDBJ databases">
        <title>Metabolic potential, ecology and presence of endohyphal bacteria is reflected in genomic diversity of Mucoromycotina.</title>
        <authorList>
            <person name="Muszewska A."/>
            <person name="Okrasinska A."/>
            <person name="Steczkiewicz K."/>
            <person name="Drgas O."/>
            <person name="Orlowska M."/>
            <person name="Perlinska-Lenart U."/>
            <person name="Aleksandrzak-Piekarczyk T."/>
            <person name="Szatraj K."/>
            <person name="Zielenkiewicz U."/>
            <person name="Pilsyk S."/>
            <person name="Malc E."/>
            <person name="Mieczkowski P."/>
            <person name="Kruszewska J.S."/>
            <person name="Biernat P."/>
            <person name="Pawlowska J."/>
        </authorList>
    </citation>
    <scope>NUCLEOTIDE SEQUENCE</scope>
    <source>
        <strain evidence="3">CBS 226.32</strain>
    </source>
</reference>
<dbReference type="SUPFAM" id="SSF46689">
    <property type="entry name" value="Homeodomain-like"/>
    <property type="match status" value="1"/>
</dbReference>
<comment type="caution">
    <text evidence="3">The sequence shown here is derived from an EMBL/GenBank/DDBJ whole genome shotgun (WGS) entry which is preliminary data.</text>
</comment>
<keyword evidence="4" id="KW-1185">Reference proteome</keyword>
<dbReference type="PANTHER" id="PTHR23022">
    <property type="entry name" value="TRANSPOSABLE ELEMENT-RELATED"/>
    <property type="match status" value="1"/>
</dbReference>
<feature type="domain" description="Tc1-like transposase DDE" evidence="2">
    <location>
        <begin position="444"/>
        <end position="601"/>
    </location>
</feature>
<dbReference type="InterPro" id="IPR036397">
    <property type="entry name" value="RNaseH_sf"/>
</dbReference>
<dbReference type="Proteomes" id="UP000650833">
    <property type="component" value="Unassembled WGS sequence"/>
</dbReference>
<dbReference type="InterPro" id="IPR052338">
    <property type="entry name" value="Transposase_5"/>
</dbReference>
<proteinExistence type="predicted"/>
<dbReference type="Pfam" id="PF13358">
    <property type="entry name" value="DDE_3"/>
    <property type="match status" value="1"/>
</dbReference>
<dbReference type="Pfam" id="PF01498">
    <property type="entry name" value="HTH_Tnp_Tc3_2"/>
    <property type="match status" value="1"/>
</dbReference>
<dbReference type="InterPro" id="IPR038717">
    <property type="entry name" value="Tc1-like_DDE_dom"/>
</dbReference>
<accession>A0A8H7V2F9</accession>
<dbReference type="AlphaFoldDB" id="A0A8H7V2F9"/>